<keyword evidence="1" id="KW-0812">Transmembrane</keyword>
<evidence type="ECO:0000256" key="1">
    <source>
        <dbReference type="SAM" id="Phobius"/>
    </source>
</evidence>
<reference evidence="2" key="2">
    <citation type="submission" date="2021-04" db="EMBL/GenBank/DDBJ databases">
        <authorList>
            <person name="Gilroy R."/>
        </authorList>
    </citation>
    <scope>NUCLEOTIDE SEQUENCE</scope>
    <source>
        <strain evidence="2">2189</strain>
    </source>
</reference>
<dbReference type="Proteomes" id="UP000886847">
    <property type="component" value="Unassembled WGS sequence"/>
</dbReference>
<accession>A0A9D1W137</accession>
<comment type="caution">
    <text evidence="2">The sequence shown here is derived from an EMBL/GenBank/DDBJ whole genome shotgun (WGS) entry which is preliminary data.</text>
</comment>
<organism evidence="2 3">
    <name type="scientific">Candidatus Borkfalkia faecavium</name>
    <dbReference type="NCBI Taxonomy" id="2838508"/>
    <lineage>
        <taxon>Bacteria</taxon>
        <taxon>Bacillati</taxon>
        <taxon>Bacillota</taxon>
        <taxon>Clostridia</taxon>
        <taxon>Christensenellales</taxon>
        <taxon>Christensenellaceae</taxon>
        <taxon>Candidatus Borkfalkia</taxon>
    </lineage>
</organism>
<reference evidence="2" key="1">
    <citation type="journal article" date="2021" name="PeerJ">
        <title>Extensive microbial diversity within the chicken gut microbiome revealed by metagenomics and culture.</title>
        <authorList>
            <person name="Gilroy R."/>
            <person name="Ravi A."/>
            <person name="Getino M."/>
            <person name="Pursley I."/>
            <person name="Horton D.L."/>
            <person name="Alikhan N.F."/>
            <person name="Baker D."/>
            <person name="Gharbi K."/>
            <person name="Hall N."/>
            <person name="Watson M."/>
            <person name="Adriaenssens E.M."/>
            <person name="Foster-Nyarko E."/>
            <person name="Jarju S."/>
            <person name="Secka A."/>
            <person name="Antonio M."/>
            <person name="Oren A."/>
            <person name="Chaudhuri R.R."/>
            <person name="La Ragione R."/>
            <person name="Hildebrand F."/>
            <person name="Pallen M.J."/>
        </authorList>
    </citation>
    <scope>NUCLEOTIDE SEQUENCE</scope>
    <source>
        <strain evidence="2">2189</strain>
    </source>
</reference>
<name>A0A9D1W137_9FIRM</name>
<dbReference type="AlphaFoldDB" id="A0A9D1W137"/>
<keyword evidence="1" id="KW-0472">Membrane</keyword>
<evidence type="ECO:0008006" key="4">
    <source>
        <dbReference type="Google" id="ProtNLM"/>
    </source>
</evidence>
<evidence type="ECO:0000313" key="3">
    <source>
        <dbReference type="Proteomes" id="UP000886847"/>
    </source>
</evidence>
<sequence>MRSKKFVVVYALAIFLIVMLVTINAVCSISQFEIYCATGSTFGAARAEAVQSRLDEEYRGKSFLFFNENSVYDAVSEEGGGYLEVLEVQKVFPNKITVSVSERFETFAFEKDGRYYAVGDDGTVLAIRDSAISNIGINNTVVTGFTFPDQKVGDVFTVDASCQGAYAALQALMDELKERDVQYNAAKIMYGTMGASDPQFNYSYFYVTAVENVGIWIEGPETRTDEKIQAALDYYESLDDGQRTYGYISVVEETGSGQIKPSYSHNVPPISDGE</sequence>
<proteinExistence type="predicted"/>
<feature type="transmembrane region" description="Helical" evidence="1">
    <location>
        <begin position="7"/>
        <end position="26"/>
    </location>
</feature>
<evidence type="ECO:0000313" key="2">
    <source>
        <dbReference type="EMBL" id="HIX50598.1"/>
    </source>
</evidence>
<keyword evidence="1" id="KW-1133">Transmembrane helix</keyword>
<protein>
    <recommendedName>
        <fullName evidence="4">POTRA domain-containing protein</fullName>
    </recommendedName>
</protein>
<dbReference type="EMBL" id="DXEW01000025">
    <property type="protein sequence ID" value="HIX50598.1"/>
    <property type="molecule type" value="Genomic_DNA"/>
</dbReference>
<gene>
    <name evidence="2" type="ORF">H9851_04885</name>
</gene>